<dbReference type="PANTHER" id="PTHR42648">
    <property type="entry name" value="TRANSPOSASE, PUTATIVE-RELATED"/>
    <property type="match status" value="1"/>
</dbReference>
<keyword evidence="1" id="KW-0645">Protease</keyword>
<dbReference type="PROSITE" id="PS50994">
    <property type="entry name" value="INTEGRASE"/>
    <property type="match status" value="1"/>
</dbReference>
<dbReference type="PANTHER" id="PTHR42648:SF21">
    <property type="entry name" value="CYSTEINE-RICH RLK (RECEPTOR-LIKE PROTEIN KINASE) 8"/>
    <property type="match status" value="1"/>
</dbReference>
<dbReference type="Pfam" id="PF07727">
    <property type="entry name" value="RVT_2"/>
    <property type="match status" value="1"/>
</dbReference>
<feature type="region of interest" description="Disordered" evidence="4">
    <location>
        <begin position="892"/>
        <end position="981"/>
    </location>
</feature>
<proteinExistence type="predicted"/>
<sequence>MIDNWKHVNTKFDISETLGQLLCVTPFNKNLVIKTKNVSNTKATSDSGCSKHMTANLQLLRNFVEKFIGTVYFRNDHFAAITGYGYYVQDNLTICHVYNVEGLGHNLFLGKSRKASLSPKLVPSTESKLKLLHMDLYGPMRVASINGKKYILVIDDDYSRFTWASILTIRIDNGIEFKNEKLKSFYAKLGIVHKTSIARTPQQNGVVKRRNRTLVEAAQTMLIFSKTPEFLWPKAIATAFFTHNRSIVHTRHNKTPYELIRGRKPNVQYFYVFGSLCYLTNDRDDLGKMKTKVDIDNGNIHVKFDELTAMASECDNLEPRMNCANFNDSSEDSQSVPSTSYLDNLFGPMYEEYYVTSSQEVYDNSTANTLDNDHTSSSSSIIIDQDDAPLILVSSKEQFVTEPNSPVLNDVFDEFFHEDVANFDGNMFHNAPQTPKFNVVEYSSTYQDPLNMHQFHQQHRSIDIWTKNHPFEQVTGDPSKLVMTRKRLQTDAEVCMYALTELVECPVGRNIIKVKWILKNKTNVENTFIQKKSRLVAKGYGQEEGIDFEESFAPVTRLEAVRIFVAYAAYKNFPIFQMDVKTTFLNGPLKEEDGKCDTVSTPMATTKLDADLQDHAGCNGDCKSTSGGIQFLGDKLVSWSSKKQDYTAMSYVKVEMEYQLADLFTKAHPKERFEFLVHKIVFHMAQHVIPATQLVPQYKQIRRCNNYAVLQSIPCSPECKIVGLIILDHSSKVPDTEDTIKFMLDTQQFTYSVNMFRDTLHLPVETPENPFVTPDNIHTIEAFTNRVGYQGVVNKKKEAIQYPRFIKLIVSDLMKKFLNIPKRLEEDYHSIKDDVPLVSVYTTGNVIVRGILILNAFLTAEIRETYAFKEYETVFMKVAILMNQPQLVISTQGTHRVTPSAHRSPTVSASPLESKKKKQITRESSSPSKSLKITIKQEKLVEKDDDDDSKDRIESKTHKDNPEVVVDDDDKEREKQDDEMGSLEKLTDTVLNPTISTFKHSTVKKRISSKYSYIPGALCRMCRHQVVPQIDENVTNDLIKTNLKPFIVNTIIEDRDAFHLEVLGFVSQEFKAHALAIIKELFKNHVQFNVIHVHPTTTTSTEKESTGNLQYQLYLKMKRNLQDRSDDIALWEALRLKRSKESKRSKSAKGSSSKHSRKDSTTYVSKQQSQQQEWDAWKEENVIDEDEVIPEDVTPELMAESQNVDKRVQTIFDHARIEATLRDSLSNLSRNAEEYAYYLEQSASFMENQIVWESRQQDIPRTIPKTLIFYGPQRNPNEPSRPMYNKDLFFLKYRNTKENKYILSLYKIHAEEFPEPDLEEKLNRWV</sequence>
<keyword evidence="3" id="KW-0378">Hydrolase</keyword>
<dbReference type="InterPro" id="IPR039537">
    <property type="entry name" value="Retrotran_Ty1/copia-like"/>
</dbReference>
<dbReference type="InterPro" id="IPR054722">
    <property type="entry name" value="PolX-like_BBD"/>
</dbReference>
<evidence type="ECO:0000313" key="6">
    <source>
        <dbReference type="EMBL" id="GEU40108.1"/>
    </source>
</evidence>
<evidence type="ECO:0000256" key="2">
    <source>
        <dbReference type="ARBA" id="ARBA00022723"/>
    </source>
</evidence>
<dbReference type="SUPFAM" id="SSF53098">
    <property type="entry name" value="Ribonuclease H-like"/>
    <property type="match status" value="1"/>
</dbReference>
<feature type="compositionally biased region" description="Polar residues" evidence="4">
    <location>
        <begin position="892"/>
        <end position="911"/>
    </location>
</feature>
<evidence type="ECO:0000256" key="3">
    <source>
        <dbReference type="ARBA" id="ARBA00022801"/>
    </source>
</evidence>
<name>A0A6L2JSP7_TANCI</name>
<dbReference type="GO" id="GO:0046872">
    <property type="term" value="F:metal ion binding"/>
    <property type="evidence" value="ECO:0007669"/>
    <property type="project" value="UniProtKB-KW"/>
</dbReference>
<dbReference type="Pfam" id="PF22936">
    <property type="entry name" value="Pol_BBD"/>
    <property type="match status" value="1"/>
</dbReference>
<feature type="compositionally biased region" description="Polar residues" evidence="4">
    <location>
        <begin position="1161"/>
        <end position="1173"/>
    </location>
</feature>
<dbReference type="GO" id="GO:0006508">
    <property type="term" value="P:proteolysis"/>
    <property type="evidence" value="ECO:0007669"/>
    <property type="project" value="UniProtKB-KW"/>
</dbReference>
<dbReference type="InterPro" id="IPR001584">
    <property type="entry name" value="Integrase_cat-core"/>
</dbReference>
<evidence type="ECO:0000256" key="4">
    <source>
        <dbReference type="SAM" id="MobiDB-lite"/>
    </source>
</evidence>
<dbReference type="GO" id="GO:0008233">
    <property type="term" value="F:peptidase activity"/>
    <property type="evidence" value="ECO:0007669"/>
    <property type="project" value="UniProtKB-KW"/>
</dbReference>
<gene>
    <name evidence="6" type="ORF">Tci_012086</name>
</gene>
<keyword evidence="2" id="KW-0479">Metal-binding</keyword>
<protein>
    <recommendedName>
        <fullName evidence="5">Integrase catalytic domain-containing protein</fullName>
    </recommendedName>
</protein>
<dbReference type="GO" id="GO:0015074">
    <property type="term" value="P:DNA integration"/>
    <property type="evidence" value="ECO:0007669"/>
    <property type="project" value="InterPro"/>
</dbReference>
<reference evidence="6" key="1">
    <citation type="journal article" date="2019" name="Sci. Rep.">
        <title>Draft genome of Tanacetum cinerariifolium, the natural source of mosquito coil.</title>
        <authorList>
            <person name="Yamashiro T."/>
            <person name="Shiraishi A."/>
            <person name="Satake H."/>
            <person name="Nakayama K."/>
        </authorList>
    </citation>
    <scope>NUCLEOTIDE SEQUENCE</scope>
</reference>
<feature type="compositionally biased region" description="Basic residues" evidence="4">
    <location>
        <begin position="1142"/>
        <end position="1157"/>
    </location>
</feature>
<dbReference type="GO" id="GO:0003676">
    <property type="term" value="F:nucleic acid binding"/>
    <property type="evidence" value="ECO:0007669"/>
    <property type="project" value="InterPro"/>
</dbReference>
<feature type="domain" description="Integrase catalytic" evidence="5">
    <location>
        <begin position="168"/>
        <end position="264"/>
    </location>
</feature>
<feature type="region of interest" description="Disordered" evidence="4">
    <location>
        <begin position="1142"/>
        <end position="1176"/>
    </location>
</feature>
<feature type="compositionally biased region" description="Basic and acidic residues" evidence="4">
    <location>
        <begin position="949"/>
        <end position="962"/>
    </location>
</feature>
<organism evidence="6">
    <name type="scientific">Tanacetum cinerariifolium</name>
    <name type="common">Dalmatian daisy</name>
    <name type="synonym">Chrysanthemum cinerariifolium</name>
    <dbReference type="NCBI Taxonomy" id="118510"/>
    <lineage>
        <taxon>Eukaryota</taxon>
        <taxon>Viridiplantae</taxon>
        <taxon>Streptophyta</taxon>
        <taxon>Embryophyta</taxon>
        <taxon>Tracheophyta</taxon>
        <taxon>Spermatophyta</taxon>
        <taxon>Magnoliopsida</taxon>
        <taxon>eudicotyledons</taxon>
        <taxon>Gunneridae</taxon>
        <taxon>Pentapetalae</taxon>
        <taxon>asterids</taxon>
        <taxon>campanulids</taxon>
        <taxon>Asterales</taxon>
        <taxon>Asteraceae</taxon>
        <taxon>Asteroideae</taxon>
        <taxon>Anthemideae</taxon>
        <taxon>Anthemidinae</taxon>
        <taxon>Tanacetum</taxon>
    </lineage>
</organism>
<feature type="compositionally biased region" description="Polar residues" evidence="4">
    <location>
        <begin position="922"/>
        <end position="931"/>
    </location>
</feature>
<dbReference type="Gene3D" id="3.30.420.10">
    <property type="entry name" value="Ribonuclease H-like superfamily/Ribonuclease H"/>
    <property type="match status" value="1"/>
</dbReference>
<evidence type="ECO:0000256" key="1">
    <source>
        <dbReference type="ARBA" id="ARBA00022670"/>
    </source>
</evidence>
<accession>A0A6L2JSP7</accession>
<evidence type="ECO:0000259" key="5">
    <source>
        <dbReference type="PROSITE" id="PS50994"/>
    </source>
</evidence>
<comment type="caution">
    <text evidence="6">The sequence shown here is derived from an EMBL/GenBank/DDBJ whole genome shotgun (WGS) entry which is preliminary data.</text>
</comment>
<dbReference type="EMBL" id="BKCJ010001261">
    <property type="protein sequence ID" value="GEU40108.1"/>
    <property type="molecule type" value="Genomic_DNA"/>
</dbReference>
<dbReference type="InterPro" id="IPR036397">
    <property type="entry name" value="RNaseH_sf"/>
</dbReference>
<dbReference type="InterPro" id="IPR012337">
    <property type="entry name" value="RNaseH-like_sf"/>
</dbReference>
<dbReference type="InterPro" id="IPR013103">
    <property type="entry name" value="RVT_2"/>
</dbReference>